<keyword evidence="2" id="KW-1185">Reference proteome</keyword>
<gene>
    <name evidence="1" type="ORF">ACFSJG_19305</name>
</gene>
<name>A0ABW4P7G9_9NOCA</name>
<proteinExistence type="predicted"/>
<evidence type="ECO:0008006" key="3">
    <source>
        <dbReference type="Google" id="ProtNLM"/>
    </source>
</evidence>
<comment type="caution">
    <text evidence="1">The sequence shown here is derived from an EMBL/GenBank/DDBJ whole genome shotgun (WGS) entry which is preliminary data.</text>
</comment>
<reference evidence="2" key="1">
    <citation type="journal article" date="2019" name="Int. J. Syst. Evol. Microbiol.">
        <title>The Global Catalogue of Microorganisms (GCM) 10K type strain sequencing project: providing services to taxonomists for standard genome sequencing and annotation.</title>
        <authorList>
            <consortium name="The Broad Institute Genomics Platform"/>
            <consortium name="The Broad Institute Genome Sequencing Center for Infectious Disease"/>
            <person name="Wu L."/>
            <person name="Ma J."/>
        </authorList>
    </citation>
    <scope>NUCLEOTIDE SEQUENCE [LARGE SCALE GENOMIC DNA]</scope>
    <source>
        <strain evidence="2">DT72</strain>
    </source>
</reference>
<sequence>MAGLRDHLGDGELTPEADATRWRSAPDTVEWLAIRLLSLDCRFVVHGPQELKDHLDWIHERTR</sequence>
<dbReference type="RefSeq" id="WP_378486835.1">
    <property type="nucleotide sequence ID" value="NZ_JBHUFB010000013.1"/>
</dbReference>
<accession>A0ABW4P7G9</accession>
<dbReference type="Proteomes" id="UP001597286">
    <property type="component" value="Unassembled WGS sequence"/>
</dbReference>
<organism evidence="1 2">
    <name type="scientific">Rhodococcus gannanensis</name>
    <dbReference type="NCBI Taxonomy" id="1960308"/>
    <lineage>
        <taxon>Bacteria</taxon>
        <taxon>Bacillati</taxon>
        <taxon>Actinomycetota</taxon>
        <taxon>Actinomycetes</taxon>
        <taxon>Mycobacteriales</taxon>
        <taxon>Nocardiaceae</taxon>
        <taxon>Rhodococcus</taxon>
    </lineage>
</organism>
<evidence type="ECO:0000313" key="2">
    <source>
        <dbReference type="Proteomes" id="UP001597286"/>
    </source>
</evidence>
<protein>
    <recommendedName>
        <fullName evidence="3">WYL domain-containing protein</fullName>
    </recommendedName>
</protein>
<evidence type="ECO:0000313" key="1">
    <source>
        <dbReference type="EMBL" id="MFD1814370.1"/>
    </source>
</evidence>
<dbReference type="EMBL" id="JBHUFB010000013">
    <property type="protein sequence ID" value="MFD1814370.1"/>
    <property type="molecule type" value="Genomic_DNA"/>
</dbReference>